<dbReference type="EMBL" id="MLQR01000050">
    <property type="protein sequence ID" value="OIJ10394.1"/>
    <property type="molecule type" value="Genomic_DNA"/>
</dbReference>
<comment type="caution">
    <text evidence="2">The sequence shown here is derived from an EMBL/GenBank/DDBJ whole genome shotgun (WGS) entry which is preliminary data.</text>
</comment>
<accession>A0A1S2LDH9</accession>
<dbReference type="InterPro" id="IPR027417">
    <property type="entry name" value="P-loop_NTPase"/>
</dbReference>
<protein>
    <recommendedName>
        <fullName evidence="1">Sulfotransferase domain-containing protein</fullName>
    </recommendedName>
</protein>
<dbReference type="Pfam" id="PF00685">
    <property type="entry name" value="Sulfotransfer_1"/>
    <property type="match status" value="1"/>
</dbReference>
<evidence type="ECO:0000313" key="2">
    <source>
        <dbReference type="EMBL" id="OIJ10394.1"/>
    </source>
</evidence>
<gene>
    <name evidence="2" type="ORF">BKP37_17795</name>
</gene>
<dbReference type="SUPFAM" id="SSF52540">
    <property type="entry name" value="P-loop containing nucleoside triphosphate hydrolases"/>
    <property type="match status" value="1"/>
</dbReference>
<sequence length="138" mass="16546">MKHIFFTKTLSELKKHPDKLSKLISQRYGLRCMKSIYSFKHPKHYLFKYEELVNNPVATLTKLFNFIGVPFEDSILLNYDKHSNARDFTSEKLLPYKPIEKIQNTWVERWKDPIHEEIVASFKNKRKRCIGFEIPDIQ</sequence>
<dbReference type="Proteomes" id="UP000179524">
    <property type="component" value="Unassembled WGS sequence"/>
</dbReference>
<dbReference type="AlphaFoldDB" id="A0A1S2LDH9"/>
<feature type="domain" description="Sulfotransferase" evidence="1">
    <location>
        <begin position="34"/>
        <end position="123"/>
    </location>
</feature>
<dbReference type="OrthoDB" id="536969at2"/>
<keyword evidence="3" id="KW-1185">Reference proteome</keyword>
<evidence type="ECO:0000313" key="3">
    <source>
        <dbReference type="Proteomes" id="UP000179524"/>
    </source>
</evidence>
<proteinExistence type="predicted"/>
<evidence type="ECO:0000259" key="1">
    <source>
        <dbReference type="Pfam" id="PF00685"/>
    </source>
</evidence>
<reference evidence="2 3" key="1">
    <citation type="submission" date="2016-10" db="EMBL/GenBank/DDBJ databases">
        <title>Draft genome sequences of four alkaliphilic bacteria belonging to the Anaerobacillus genus.</title>
        <authorList>
            <person name="Bassil N.M."/>
            <person name="Lloyd J.R."/>
        </authorList>
    </citation>
    <scope>NUCLEOTIDE SEQUENCE [LARGE SCALE GENOMIC DNA]</scope>
    <source>
        <strain evidence="2 3">DSM 18345</strain>
    </source>
</reference>
<name>A0A1S2LDH9_9BACI</name>
<organism evidence="2 3">
    <name type="scientific">Anaerobacillus alkalilacustris</name>
    <dbReference type="NCBI Taxonomy" id="393763"/>
    <lineage>
        <taxon>Bacteria</taxon>
        <taxon>Bacillati</taxon>
        <taxon>Bacillota</taxon>
        <taxon>Bacilli</taxon>
        <taxon>Bacillales</taxon>
        <taxon>Bacillaceae</taxon>
        <taxon>Anaerobacillus</taxon>
    </lineage>
</organism>
<dbReference type="Gene3D" id="3.40.50.300">
    <property type="entry name" value="P-loop containing nucleotide triphosphate hydrolases"/>
    <property type="match status" value="1"/>
</dbReference>
<dbReference type="InterPro" id="IPR000863">
    <property type="entry name" value="Sulfotransferase_dom"/>
</dbReference>
<dbReference type="GO" id="GO:0008146">
    <property type="term" value="F:sulfotransferase activity"/>
    <property type="evidence" value="ECO:0007669"/>
    <property type="project" value="InterPro"/>
</dbReference>